<evidence type="ECO:0008006" key="3">
    <source>
        <dbReference type="Google" id="ProtNLM"/>
    </source>
</evidence>
<name>A0A6C0EB68_9ZZZZ</name>
<proteinExistence type="predicted"/>
<evidence type="ECO:0000313" key="2">
    <source>
        <dbReference type="EMBL" id="QHT25982.1"/>
    </source>
</evidence>
<dbReference type="Gene3D" id="2.60.120.620">
    <property type="entry name" value="q2cbj1_9rhob like domain"/>
    <property type="match status" value="1"/>
</dbReference>
<keyword evidence="1" id="KW-0175">Coiled coil</keyword>
<evidence type="ECO:0000256" key="1">
    <source>
        <dbReference type="SAM" id="Coils"/>
    </source>
</evidence>
<dbReference type="EMBL" id="MN739777">
    <property type="protein sequence ID" value="QHT25982.1"/>
    <property type="molecule type" value="Genomic_DNA"/>
</dbReference>
<dbReference type="AlphaFoldDB" id="A0A6C0EB68"/>
<accession>A0A6C0EB68</accession>
<reference evidence="2" key="1">
    <citation type="journal article" date="2020" name="Nature">
        <title>Giant virus diversity and host interactions through global metagenomics.</title>
        <authorList>
            <person name="Schulz F."/>
            <person name="Roux S."/>
            <person name="Paez-Espino D."/>
            <person name="Jungbluth S."/>
            <person name="Walsh D.A."/>
            <person name="Denef V.J."/>
            <person name="McMahon K.D."/>
            <person name="Konstantinidis K.T."/>
            <person name="Eloe-Fadrosh E.A."/>
            <person name="Kyrpides N.C."/>
            <person name="Woyke T."/>
        </authorList>
    </citation>
    <scope>NUCLEOTIDE SEQUENCE</scope>
    <source>
        <strain evidence="2">GVMAG-M-3300023179-27</strain>
    </source>
</reference>
<organism evidence="2">
    <name type="scientific">viral metagenome</name>
    <dbReference type="NCBI Taxonomy" id="1070528"/>
    <lineage>
        <taxon>unclassified sequences</taxon>
        <taxon>metagenomes</taxon>
        <taxon>organismal metagenomes</taxon>
    </lineage>
</organism>
<sequence length="453" mass="52295">MAGAVSRYERLPSVSKDVLIFRYTSNQFVQCFLTKEKKLIDCSKLDEVEFTDDSTVYRTSDETVIDDTVRKSKCIDIDFRFPSHKQIIVESGRLLPKCIYNDKRPPVFETMRNRCKLLKYETGGFFTKHTDGKLDKNHFATLLAFPPRSYEGGELVLYTSSGEIVIDNSMMTNWLFVIFKLNIPHECKVITNGCRYAFKLPIKISTNCFFDVLIESDQGVMKAISDRDKNIKRMKELELQIAELNKQIEKLSNSLMTNEMELSKLKLSLFPERFKFKIYDSNGKYVNNPEVLGDSGFIILEDIYDSIMDLTGDDLALCNFLSTKYNNVSLKSGESRYTGHKEIREDDKKNTLLHYDIDDDTVISMAGGIKIHTAKTYCVATGHRAYGDYDYYDSPMHICKIHQRLYNVFFQKDPSYVVHGQNVYQCFDHNDEGGYKPIVDGEYSVLVYADRIM</sequence>
<protein>
    <recommendedName>
        <fullName evidence="3">Prolyl 4-hydroxylase alpha subunit Fe(2+) 2OG dioxygenase domain-containing protein</fullName>
    </recommendedName>
</protein>
<feature type="coiled-coil region" evidence="1">
    <location>
        <begin position="227"/>
        <end position="261"/>
    </location>
</feature>